<comment type="pathway">
    <text evidence="1">Cell wall biogenesis; cell wall polysaccharide biosynthesis.</text>
</comment>
<dbReference type="OrthoDB" id="9771846at2"/>
<evidence type="ECO:0000256" key="1">
    <source>
        <dbReference type="ARBA" id="ARBA00004776"/>
    </source>
</evidence>
<keyword evidence="3" id="KW-0328">Glycosyltransferase</keyword>
<accession>A0A0U5BQH8</accession>
<protein>
    <submittedName>
        <fullName evidence="6">Predicted glycosyltransferase</fullName>
    </submittedName>
</protein>
<reference evidence="7" key="1">
    <citation type="submission" date="2015-12" db="EMBL/GenBank/DDBJ databases">
        <authorList>
            <person name="Shamseldin A."/>
            <person name="Moawad H."/>
            <person name="Abd El-Rahim W.M."/>
            <person name="Sadowsky M.J."/>
        </authorList>
    </citation>
    <scope>NUCLEOTIDE SEQUENCE [LARGE SCALE GENOMIC DNA]</scope>
    <source>
        <strain evidence="7">JAM AC0309</strain>
    </source>
</reference>
<comment type="similarity">
    <text evidence="2">Belongs to the glycosyltransferase 2 family.</text>
</comment>
<gene>
    <name evidence="6" type="ORF">MalAC0309_2289</name>
</gene>
<dbReference type="AlphaFoldDB" id="A0A0U5BQH8"/>
<dbReference type="EMBL" id="AP017315">
    <property type="protein sequence ID" value="BAU33131.1"/>
    <property type="molecule type" value="Genomic_DNA"/>
</dbReference>
<dbReference type="PANTHER" id="PTHR43179">
    <property type="entry name" value="RHAMNOSYLTRANSFERASE WBBL"/>
    <property type="match status" value="1"/>
</dbReference>
<evidence type="ECO:0000313" key="7">
    <source>
        <dbReference type="Proteomes" id="UP000218965"/>
    </source>
</evidence>
<dbReference type="Gene3D" id="3.40.50.2000">
    <property type="entry name" value="Glycogen Phosphorylase B"/>
    <property type="match status" value="1"/>
</dbReference>
<dbReference type="SUPFAM" id="SSF53756">
    <property type="entry name" value="UDP-Glycosyltransferase/glycogen phosphorylase"/>
    <property type="match status" value="2"/>
</dbReference>
<dbReference type="InterPro" id="IPR029044">
    <property type="entry name" value="Nucleotide-diphossugar_trans"/>
</dbReference>
<evidence type="ECO:0000256" key="2">
    <source>
        <dbReference type="ARBA" id="ARBA00006739"/>
    </source>
</evidence>
<dbReference type="Pfam" id="PF00535">
    <property type="entry name" value="Glycos_transf_2"/>
    <property type="match status" value="1"/>
</dbReference>
<feature type="domain" description="Glycosyltransferase 2-like" evidence="5">
    <location>
        <begin position="27"/>
        <end position="201"/>
    </location>
</feature>
<dbReference type="RefSeq" id="WP_096422777.1">
    <property type="nucleotide sequence ID" value="NZ_AP017315.1"/>
</dbReference>
<name>A0A0U5BQH8_9MICO</name>
<evidence type="ECO:0000313" key="6">
    <source>
        <dbReference type="EMBL" id="BAU33131.1"/>
    </source>
</evidence>
<dbReference type="KEGG" id="malk:MalAC0309_2289"/>
<dbReference type="Gene3D" id="3.90.550.10">
    <property type="entry name" value="Spore Coat Polysaccharide Biosynthesis Protein SpsA, Chain A"/>
    <property type="match status" value="1"/>
</dbReference>
<evidence type="ECO:0000256" key="4">
    <source>
        <dbReference type="ARBA" id="ARBA00022679"/>
    </source>
</evidence>
<keyword evidence="4 6" id="KW-0808">Transferase</keyword>
<dbReference type="PANTHER" id="PTHR43179:SF12">
    <property type="entry name" value="GALACTOFURANOSYLTRANSFERASE GLFT2"/>
    <property type="match status" value="1"/>
</dbReference>
<evidence type="ECO:0000256" key="3">
    <source>
        <dbReference type="ARBA" id="ARBA00022676"/>
    </source>
</evidence>
<proteinExistence type="inferred from homology"/>
<dbReference type="GO" id="GO:0016757">
    <property type="term" value="F:glycosyltransferase activity"/>
    <property type="evidence" value="ECO:0007669"/>
    <property type="project" value="UniProtKB-KW"/>
</dbReference>
<dbReference type="InterPro" id="IPR001173">
    <property type="entry name" value="Glyco_trans_2-like"/>
</dbReference>
<reference evidence="6 7" key="2">
    <citation type="submission" date="2016-01" db="EMBL/GenBank/DDBJ databases">
        <title>Microcella alkaliphila JAM AC0309 whole genome shotgun sequence.</title>
        <authorList>
            <person name="Kurata A."/>
            <person name="Hirose Y."/>
            <person name="Kishimoto N."/>
            <person name="Kobayashi T."/>
        </authorList>
    </citation>
    <scope>NUCLEOTIDE SEQUENCE [LARGE SCALE GENOMIC DNA]</scope>
    <source>
        <strain evidence="6 7">JAM AC0309</strain>
    </source>
</reference>
<sequence length="1047" mass="115702">MLGEVRKIQHLDANHALGLLASARDVTVVIPVYNGGDVVKRCLDSVLATDLPHGLEVIVIDDASPDVHTQRILSSYQSIPRLRVLKNEENLGYTKTVNRGLAEAGETDVILLNSDTEVGPLWIQRLRLAAYSGAKVAAVSAVSDNAGALAVPVAGQYNDWSSEYGWRNTSRAVLQRTPQITIEAATIHGFCVYLRRDALGDVGTFDEDRFPRGYGEENDWSMRARERGWTLAIAPQVMVHHEKGASFGPEREQLMEQAGKTVDSAWPHYRRDVREWMSSPAMREMREHFVAIQSATRASVSKPRRAYVVHMSGGGTPATNIDLMTALEHDQESFLLTVSPSRVEFSTVNGGLPRVVESLNLKPQLRIADTWRTDLAVFLARIFAMYSIELVHIRHLINQPLETLPTVLERLGIPFIVSTHDFYYVCPSVNLIDGEGKYCGGVCTPGNSRCSLPSTFVADAVSLKHDGVYRWRERAQKVFAGAQSVVATTVSARDVYTQHFPELSSKVVVIEHGRDDLSRAAFRGDKTDRPAGPLRIFCPANWGLQKGAGLVAELIEATSPLVEWHLAGKMSAKVHPLAVDHGPYARDDFGALVESISPDLGGIFSIAPETFSHTLSELWSMGLTVLSTDLGAVGDRVREKGGGVLFDVDKPEDFVDFLRASAQTLLRGESLELPAPPVVVSRSRTTMAGEYLDLYARASRMVQPQTVGVATASGRGAPFVRIESKLQRYFDSPTVAFRAFDPIDYALGLDPTPFDSMLVQRDALKAANSESLRKIADARGIRITADFDDDLYSEAATERSVPDTVASARRLLSISDSVVVSTEELGRSARKLGAHRVIVHPNLVDESAWSPGEPSQKRSPWRIRRKRLVRWVYWGTNTHAEDLELLKPVFEALGQHPALRIELDVIGVTEADETWFNRIHVPRGSLAYRDFAHWLALTRNRRHWHGGVAPLADDPFNLAKSDLKVLEYTFLNLGSIASNIGPYALLADRGLTVCDNTVDSWSSAIAEASSEARFMPSAELARYAREERSLKQQGVLDSWLEEILPSR</sequence>
<dbReference type="SUPFAM" id="SSF53448">
    <property type="entry name" value="Nucleotide-diphospho-sugar transferases"/>
    <property type="match status" value="1"/>
</dbReference>
<organism evidence="6 7">
    <name type="scientific">Microcella alkaliphila</name>
    <dbReference type="NCBI Taxonomy" id="279828"/>
    <lineage>
        <taxon>Bacteria</taxon>
        <taxon>Bacillati</taxon>
        <taxon>Actinomycetota</taxon>
        <taxon>Actinomycetes</taxon>
        <taxon>Micrococcales</taxon>
        <taxon>Microbacteriaceae</taxon>
        <taxon>Microcella</taxon>
    </lineage>
</organism>
<dbReference type="Proteomes" id="UP000218965">
    <property type="component" value="Chromosome"/>
</dbReference>
<evidence type="ECO:0000259" key="5">
    <source>
        <dbReference type="Pfam" id="PF00535"/>
    </source>
</evidence>